<keyword evidence="3 6" id="KW-0862">Zinc</keyword>
<protein>
    <submittedName>
        <fullName evidence="8">ATP-dependent Clp protease ATP-binding subunit ClpX</fullName>
    </submittedName>
</protein>
<dbReference type="InterPro" id="IPR025662">
    <property type="entry name" value="Sigma_54_int_dom_ATP-bd_1"/>
</dbReference>
<dbReference type="PROSITE" id="PS00675">
    <property type="entry name" value="SIGMA54_INTERACT_1"/>
    <property type="match status" value="1"/>
</dbReference>
<dbReference type="InterPro" id="IPR003959">
    <property type="entry name" value="ATPase_AAA_core"/>
</dbReference>
<evidence type="ECO:0000256" key="1">
    <source>
        <dbReference type="ARBA" id="ARBA00022723"/>
    </source>
</evidence>
<dbReference type="Gene3D" id="6.20.220.10">
    <property type="entry name" value="ClpX chaperone, C4-type zinc finger domain"/>
    <property type="match status" value="1"/>
</dbReference>
<evidence type="ECO:0000259" key="7">
    <source>
        <dbReference type="PROSITE" id="PS51902"/>
    </source>
</evidence>
<dbReference type="NCBIfam" id="NF003745">
    <property type="entry name" value="PRK05342.1"/>
    <property type="match status" value="1"/>
</dbReference>
<reference evidence="8 9" key="1">
    <citation type="submission" date="2023-05" db="EMBL/GenBank/DDBJ databases">
        <title>Novel species of genus Flectobacillus isolated from stream in China.</title>
        <authorList>
            <person name="Lu H."/>
        </authorList>
    </citation>
    <scope>NUCLEOTIDE SEQUENCE [LARGE SCALE GENOMIC DNA]</scope>
    <source>
        <strain evidence="8 9">KCTC 42575</strain>
    </source>
</reference>
<dbReference type="Gene3D" id="1.10.8.60">
    <property type="match status" value="1"/>
</dbReference>
<dbReference type="Gene3D" id="3.40.50.300">
    <property type="entry name" value="P-loop containing nucleotide triphosphate hydrolases"/>
    <property type="match status" value="1"/>
</dbReference>
<evidence type="ECO:0000256" key="5">
    <source>
        <dbReference type="ARBA" id="ARBA00023186"/>
    </source>
</evidence>
<keyword evidence="8" id="KW-0645">Protease</keyword>
<feature type="binding site" evidence="6">
    <location>
        <position position="31"/>
    </location>
    <ligand>
        <name>Zn(2+)</name>
        <dbReference type="ChEBI" id="CHEBI:29105"/>
    </ligand>
</feature>
<dbReference type="PANTHER" id="PTHR48102">
    <property type="entry name" value="ATP-DEPENDENT CLP PROTEASE ATP-BINDING SUBUNIT CLPX-LIKE, MITOCHONDRIAL-RELATED"/>
    <property type="match status" value="1"/>
</dbReference>
<dbReference type="Pfam" id="PF07724">
    <property type="entry name" value="AAA_2"/>
    <property type="match status" value="1"/>
</dbReference>
<dbReference type="Pfam" id="PF06689">
    <property type="entry name" value="zf-C4_ClpX"/>
    <property type="match status" value="1"/>
</dbReference>
<dbReference type="NCBIfam" id="TIGR00382">
    <property type="entry name" value="clpX"/>
    <property type="match status" value="1"/>
</dbReference>
<dbReference type="SMART" id="SM01086">
    <property type="entry name" value="ClpB_D2-small"/>
    <property type="match status" value="1"/>
</dbReference>
<proteinExistence type="inferred from homology"/>
<evidence type="ECO:0000313" key="8">
    <source>
        <dbReference type="EMBL" id="MDI9861543.1"/>
    </source>
</evidence>
<accession>A0ABT6YD77</accession>
<dbReference type="InterPro" id="IPR010603">
    <property type="entry name" value="Znf_CppX_C4"/>
</dbReference>
<feature type="binding site" evidence="6">
    <location>
        <position position="34"/>
    </location>
    <ligand>
        <name>Zn(2+)</name>
        <dbReference type="ChEBI" id="CHEBI:29105"/>
    </ligand>
</feature>
<evidence type="ECO:0000256" key="6">
    <source>
        <dbReference type="PROSITE-ProRule" id="PRU01250"/>
    </source>
</evidence>
<dbReference type="PANTHER" id="PTHR48102:SF7">
    <property type="entry name" value="ATP-DEPENDENT CLP PROTEASE ATP-BINDING SUBUNIT CLPX-LIKE, MITOCHONDRIAL"/>
    <property type="match status" value="1"/>
</dbReference>
<dbReference type="Proteomes" id="UP001236507">
    <property type="component" value="Unassembled WGS sequence"/>
</dbReference>
<comment type="similarity">
    <text evidence="6">Belongs to the ClpX chaperone family.</text>
</comment>
<dbReference type="GO" id="GO:0006508">
    <property type="term" value="P:proteolysis"/>
    <property type="evidence" value="ECO:0007669"/>
    <property type="project" value="UniProtKB-KW"/>
</dbReference>
<dbReference type="EMBL" id="JASHIF010000020">
    <property type="protein sequence ID" value="MDI9861543.1"/>
    <property type="molecule type" value="Genomic_DNA"/>
</dbReference>
<keyword evidence="1 6" id="KW-0479">Metal-binding</keyword>
<evidence type="ECO:0000256" key="4">
    <source>
        <dbReference type="ARBA" id="ARBA00022840"/>
    </source>
</evidence>
<dbReference type="CDD" id="cd19497">
    <property type="entry name" value="RecA-like_ClpX"/>
    <property type="match status" value="1"/>
</dbReference>
<dbReference type="GO" id="GO:0008233">
    <property type="term" value="F:peptidase activity"/>
    <property type="evidence" value="ECO:0007669"/>
    <property type="project" value="UniProtKB-KW"/>
</dbReference>
<dbReference type="InterPro" id="IPR019489">
    <property type="entry name" value="Clp_ATPase_C"/>
</dbReference>
<dbReference type="InterPro" id="IPR004487">
    <property type="entry name" value="Clp_protease_ATP-bd_su_ClpX"/>
</dbReference>
<dbReference type="PROSITE" id="PS51902">
    <property type="entry name" value="CLPX_ZB"/>
    <property type="match status" value="1"/>
</dbReference>
<dbReference type="InterPro" id="IPR027417">
    <property type="entry name" value="P-loop_NTPase"/>
</dbReference>
<evidence type="ECO:0000256" key="3">
    <source>
        <dbReference type="ARBA" id="ARBA00022833"/>
    </source>
</evidence>
<keyword evidence="8" id="KW-0378">Hydrolase</keyword>
<feature type="domain" description="ClpX-type ZB" evidence="7">
    <location>
        <begin position="1"/>
        <end position="50"/>
    </location>
</feature>
<dbReference type="SMART" id="SM00994">
    <property type="entry name" value="zf-C4_ClpX"/>
    <property type="match status" value="1"/>
</dbReference>
<sequence length="419" mass="46891">MKQQQQPHCTLCGRGQKDVPLLLQGMEGHVCSECVTQAYQVVQQEANPSSRSFKGDKKKGGARFELVKPIEMKKYLDQYVIGQDDAKKHLCVAVYNHYKRLMQPKTDDDVQIEKSNIIMVGETGTGKTYLARTIAKMLQVPFCIADATVITEAGYVGEDVESILTRLLQAADYDVAKAEMGIVFIDEIDKIARKSDNPSITRDVSGEGVQQALLKLLEGAVVNCPPQGGRKHPEQKMIAVNTENILFICGGAFDGIQRHIANRLNTQPVGFKKGANFVDEFDEQNLLRYVSSQDLKSFGLIPELLGRLPVLTSLNPLDAETLLSILKEPKNAITKQYEKLFKMEDIDIHFDDDALLYIVEQAMEFKLGARGLRSICEAIITDAMFELPSQDEIKEFNVTLEYARSKFEKAALHRMKKVA</sequence>
<dbReference type="GO" id="GO:0005524">
    <property type="term" value="F:ATP binding"/>
    <property type="evidence" value="ECO:0007669"/>
    <property type="project" value="UniProtKB-KW"/>
</dbReference>
<dbReference type="InterPro" id="IPR050052">
    <property type="entry name" value="ATP-dep_Clp_protease_ClpX"/>
</dbReference>
<feature type="binding site" evidence="6">
    <location>
        <position position="12"/>
    </location>
    <ligand>
        <name>Zn(2+)</name>
        <dbReference type="ChEBI" id="CHEBI:29105"/>
    </ligand>
</feature>
<keyword evidence="9" id="KW-1185">Reference proteome</keyword>
<gene>
    <name evidence="8" type="primary">clpX</name>
    <name evidence="8" type="ORF">QM524_20150</name>
</gene>
<evidence type="ECO:0000256" key="2">
    <source>
        <dbReference type="ARBA" id="ARBA00022741"/>
    </source>
</evidence>
<dbReference type="SUPFAM" id="SSF57716">
    <property type="entry name" value="Glucocorticoid receptor-like (DNA-binding domain)"/>
    <property type="match status" value="1"/>
</dbReference>
<dbReference type="InterPro" id="IPR059188">
    <property type="entry name" value="Znf_CLPX-like"/>
</dbReference>
<dbReference type="SMART" id="SM00382">
    <property type="entry name" value="AAA"/>
    <property type="match status" value="1"/>
</dbReference>
<dbReference type="InterPro" id="IPR003593">
    <property type="entry name" value="AAA+_ATPase"/>
</dbReference>
<dbReference type="SUPFAM" id="SSF52540">
    <property type="entry name" value="P-loop containing nucleoside triphosphate hydrolases"/>
    <property type="match status" value="1"/>
</dbReference>
<dbReference type="InterPro" id="IPR038366">
    <property type="entry name" value="Znf_CppX_C4_sf"/>
</dbReference>
<keyword evidence="2" id="KW-0547">Nucleotide-binding</keyword>
<keyword evidence="4 8" id="KW-0067">ATP-binding</keyword>
<dbReference type="RefSeq" id="WP_283345934.1">
    <property type="nucleotide sequence ID" value="NZ_JASHIF010000020.1"/>
</dbReference>
<dbReference type="Pfam" id="PF10431">
    <property type="entry name" value="ClpB_D2-small"/>
    <property type="match status" value="1"/>
</dbReference>
<organism evidence="8 9">
    <name type="scientific">Flectobacillus roseus</name>
    <dbReference type="NCBI Taxonomy" id="502259"/>
    <lineage>
        <taxon>Bacteria</taxon>
        <taxon>Pseudomonadati</taxon>
        <taxon>Bacteroidota</taxon>
        <taxon>Cytophagia</taxon>
        <taxon>Cytophagales</taxon>
        <taxon>Flectobacillaceae</taxon>
        <taxon>Flectobacillus</taxon>
    </lineage>
</organism>
<feature type="binding site" evidence="6">
    <location>
        <position position="9"/>
    </location>
    <ligand>
        <name>Zn(2+)</name>
        <dbReference type="ChEBI" id="CHEBI:29105"/>
    </ligand>
</feature>
<name>A0ABT6YD77_9BACT</name>
<keyword evidence="5 6" id="KW-0143">Chaperone</keyword>
<evidence type="ECO:0000313" key="9">
    <source>
        <dbReference type="Proteomes" id="UP001236507"/>
    </source>
</evidence>
<comment type="caution">
    <text evidence="8">The sequence shown here is derived from an EMBL/GenBank/DDBJ whole genome shotgun (WGS) entry which is preliminary data.</text>
</comment>